<dbReference type="Proteomes" id="UP000183945">
    <property type="component" value="Unassembled WGS sequence"/>
</dbReference>
<evidence type="ECO:0008006" key="3">
    <source>
        <dbReference type="Google" id="ProtNLM"/>
    </source>
</evidence>
<evidence type="ECO:0000313" key="2">
    <source>
        <dbReference type="Proteomes" id="UP000183945"/>
    </source>
</evidence>
<reference evidence="2" key="1">
    <citation type="submission" date="2016-11" db="EMBL/GenBank/DDBJ databases">
        <authorList>
            <person name="Varghese N."/>
            <person name="Submissions S."/>
        </authorList>
    </citation>
    <scope>NUCLEOTIDE SEQUENCE [LARGE SCALE GENOMIC DNA]</scope>
    <source>
        <strain evidence="2">DSM 24579</strain>
    </source>
</reference>
<evidence type="ECO:0000313" key="1">
    <source>
        <dbReference type="EMBL" id="SHG47910.1"/>
    </source>
</evidence>
<dbReference type="RefSeq" id="WP_072880992.1">
    <property type="nucleotide sequence ID" value="NZ_FQVT01000013.1"/>
</dbReference>
<sequence length="271" mass="31367">MERKNLKNTLIYTFLVLIGSTGYAQNSDSISLSPKVKHMEPLYIDLVRDLGARKGEKEFNLGSDFLNTNNYREYAVLAEYEFAPIDRLGLEIETDFSFYDKTNSESQIPENKLDKLILSAQYSFFVSPKYQTTMAIGYAHEFELTDFNSYDSAKFVTGMVYKPFFVAAKKWGESFHTLIFTGPMMSHNFDETYTSVDWQINTSLHYNIPNTHHFIGVEFNKEVVDSEFEMTMRPQLKLQLNEAFAVGLVAGFPIDNEKEKFSSFFRLIYEL</sequence>
<keyword evidence="2" id="KW-1185">Reference proteome</keyword>
<dbReference type="NCBIfam" id="NF041634">
    <property type="entry name" value="HAEPLYID"/>
    <property type="match status" value="1"/>
</dbReference>
<dbReference type="AlphaFoldDB" id="A0A1M5K5R0"/>
<dbReference type="OrthoDB" id="892490at2"/>
<name>A0A1M5K5R0_SALEC</name>
<organism evidence="1 2">
    <name type="scientific">Salegentibacter echinorum</name>
    <dbReference type="NCBI Taxonomy" id="1073325"/>
    <lineage>
        <taxon>Bacteria</taxon>
        <taxon>Pseudomonadati</taxon>
        <taxon>Bacteroidota</taxon>
        <taxon>Flavobacteriia</taxon>
        <taxon>Flavobacteriales</taxon>
        <taxon>Flavobacteriaceae</taxon>
        <taxon>Salegentibacter</taxon>
    </lineage>
</organism>
<protein>
    <recommendedName>
        <fullName evidence="3">Phosphoribosylformylglycinamidine synthase</fullName>
    </recommendedName>
</protein>
<accession>A0A1M5K5R0</accession>
<proteinExistence type="predicted"/>
<dbReference type="InterPro" id="IPR048131">
    <property type="entry name" value="HAEPLYID-like"/>
</dbReference>
<gene>
    <name evidence="1" type="ORF">SAMN05444483_11349</name>
</gene>
<dbReference type="EMBL" id="FQVT01000013">
    <property type="protein sequence ID" value="SHG47910.1"/>
    <property type="molecule type" value="Genomic_DNA"/>
</dbReference>